<dbReference type="EMBL" id="JACCAU010000001">
    <property type="protein sequence ID" value="NYH16259.1"/>
    <property type="molecule type" value="Genomic_DNA"/>
</dbReference>
<gene>
    <name evidence="2" type="ORF">GGD41_003487</name>
</gene>
<reference evidence="2 3" key="1">
    <citation type="submission" date="2020-07" db="EMBL/GenBank/DDBJ databases">
        <title>Exploring microbial biodiversity for novel pathways involved in the catabolism of aromatic compounds derived from lignin.</title>
        <authorList>
            <person name="Elkins J."/>
        </authorList>
    </citation>
    <scope>NUCLEOTIDE SEQUENCE [LARGE SCALE GENOMIC DNA]</scope>
    <source>
        <strain evidence="2 3">H2C3B</strain>
    </source>
</reference>
<sequence length="27" mass="2783">MRVVSDETDAAAPLGNLVDSGGHDSLR</sequence>
<comment type="caution">
    <text evidence="2">The sequence shown here is derived from an EMBL/GenBank/DDBJ whole genome shotgun (WGS) entry which is preliminary data.</text>
</comment>
<organism evidence="2 3">
    <name type="scientific">Paraburkholderia bryophila</name>
    <dbReference type="NCBI Taxonomy" id="420952"/>
    <lineage>
        <taxon>Bacteria</taxon>
        <taxon>Pseudomonadati</taxon>
        <taxon>Pseudomonadota</taxon>
        <taxon>Betaproteobacteria</taxon>
        <taxon>Burkholderiales</taxon>
        <taxon>Burkholderiaceae</taxon>
        <taxon>Paraburkholderia</taxon>
    </lineage>
</organism>
<dbReference type="Proteomes" id="UP000572540">
    <property type="component" value="Unassembled WGS sequence"/>
</dbReference>
<accession>A0A7Y9W8P2</accession>
<feature type="region of interest" description="Disordered" evidence="1">
    <location>
        <begin position="1"/>
        <end position="27"/>
    </location>
</feature>
<evidence type="ECO:0000313" key="3">
    <source>
        <dbReference type="Proteomes" id="UP000572540"/>
    </source>
</evidence>
<evidence type="ECO:0000313" key="2">
    <source>
        <dbReference type="EMBL" id="NYH16259.1"/>
    </source>
</evidence>
<name>A0A7Y9W8P2_9BURK</name>
<protein>
    <submittedName>
        <fullName evidence="2">Uncharacterized protein</fullName>
    </submittedName>
</protein>
<proteinExistence type="predicted"/>
<dbReference type="AlphaFoldDB" id="A0A7Y9W8P2"/>
<evidence type="ECO:0000256" key="1">
    <source>
        <dbReference type="SAM" id="MobiDB-lite"/>
    </source>
</evidence>